<gene>
    <name evidence="1" type="ORF">D358_01505</name>
</gene>
<dbReference type="Proteomes" id="UP000015750">
    <property type="component" value="Unassembled WGS sequence"/>
</dbReference>
<dbReference type="EMBL" id="ATIR01000044">
    <property type="protein sequence ID" value="EPI08730.1"/>
    <property type="molecule type" value="Genomic_DNA"/>
</dbReference>
<dbReference type="AlphaFoldDB" id="A0ABC9TJD6"/>
<proteinExistence type="predicted"/>
<organism evidence="1 2">
    <name type="scientific">Enterococcus faecalis RP2S-4</name>
    <dbReference type="NCBI Taxonomy" id="1244145"/>
    <lineage>
        <taxon>Bacteria</taxon>
        <taxon>Bacillati</taxon>
        <taxon>Bacillota</taxon>
        <taxon>Bacilli</taxon>
        <taxon>Lactobacillales</taxon>
        <taxon>Enterococcaceae</taxon>
        <taxon>Enterococcus</taxon>
    </lineage>
</organism>
<dbReference type="RefSeq" id="WP_016627342.1">
    <property type="nucleotide sequence ID" value="NZ_KE351874.1"/>
</dbReference>
<evidence type="ECO:0000313" key="2">
    <source>
        <dbReference type="Proteomes" id="UP000015750"/>
    </source>
</evidence>
<comment type="caution">
    <text evidence="1">The sequence shown here is derived from an EMBL/GenBank/DDBJ whole genome shotgun (WGS) entry which is preliminary data.</text>
</comment>
<accession>A0ABC9TJD6</accession>
<reference evidence="1 2" key="1">
    <citation type="submission" date="2013-06" db="EMBL/GenBank/DDBJ databases">
        <authorList>
            <person name="Weinstock G."/>
            <person name="Sodergren E."/>
            <person name="Lobos E.A."/>
            <person name="Fulton L."/>
            <person name="Fulton R."/>
            <person name="Courtney L."/>
            <person name="Fronick C."/>
            <person name="O'Laughlin M."/>
            <person name="Godfrey J."/>
            <person name="Wilson R.M."/>
            <person name="Miner T."/>
            <person name="Farmer C."/>
            <person name="Delehaunty K."/>
            <person name="Cordes M."/>
            <person name="Minx P."/>
            <person name="Tomlinson C."/>
            <person name="Chen J."/>
            <person name="Wollam A."/>
            <person name="Pepin K.H."/>
            <person name="Bhonagiri V."/>
            <person name="Zhang X."/>
            <person name="Warren W."/>
            <person name="Mitreva M."/>
            <person name="Mardis E.R."/>
            <person name="Wilson R.K."/>
        </authorList>
    </citation>
    <scope>NUCLEOTIDE SEQUENCE [LARGE SCALE GENOMIC DNA]</scope>
    <source>
        <strain evidence="1 2">RP2S-4</strain>
    </source>
</reference>
<sequence length="136" mass="15981">MNIKRKYQLIYGYVLYAKEPIYFNQTGEKINGLLINIKFGTIFTADELKHQKIQPVESFLSISYNSQSKTFTYALNEEYKDGFEIVGYELKITDTSGQSTTRQSTKEDVKHLVQTYEHYFLNDNRLQPLTLDYRPV</sequence>
<evidence type="ECO:0000313" key="1">
    <source>
        <dbReference type="EMBL" id="EPI08730.1"/>
    </source>
</evidence>
<protein>
    <submittedName>
        <fullName evidence="1">Uncharacterized protein</fullName>
    </submittedName>
</protein>
<name>A0ABC9TJD6_ENTFL</name>